<protein>
    <submittedName>
        <fullName evidence="1">ATPase</fullName>
    </submittedName>
</protein>
<dbReference type="AlphaFoldDB" id="A0A171CZR2"/>
<organism evidence="1 2">
    <name type="scientific">Planomonospora sphaerica</name>
    <dbReference type="NCBI Taxonomy" id="161355"/>
    <lineage>
        <taxon>Bacteria</taxon>
        <taxon>Bacillati</taxon>
        <taxon>Actinomycetota</taxon>
        <taxon>Actinomycetes</taxon>
        <taxon>Streptosporangiales</taxon>
        <taxon>Streptosporangiaceae</taxon>
        <taxon>Planomonospora</taxon>
    </lineage>
</organism>
<reference evidence="2" key="2">
    <citation type="submission" date="2016-04" db="EMBL/GenBank/DDBJ databases">
        <title>Planomonospora sphaerica JCM9374 whole genome shotgun sequence.</title>
        <authorList>
            <person name="Suzuki T."/>
            <person name="Dohra H."/>
            <person name="Kodani S."/>
        </authorList>
    </citation>
    <scope>NUCLEOTIDE SEQUENCE [LARGE SCALE GENOMIC DNA]</scope>
    <source>
        <strain evidence="2">JCM 9374</strain>
    </source>
</reference>
<name>A0A171CZR2_9ACTN</name>
<evidence type="ECO:0000313" key="1">
    <source>
        <dbReference type="EMBL" id="GAT67472.1"/>
    </source>
</evidence>
<dbReference type="EMBL" id="BDCX01000007">
    <property type="protein sequence ID" value="GAT67472.1"/>
    <property type="molecule type" value="Genomic_DNA"/>
</dbReference>
<dbReference type="PANTHER" id="PTHR34704">
    <property type="entry name" value="ATPASE"/>
    <property type="match status" value="1"/>
</dbReference>
<proteinExistence type="predicted"/>
<dbReference type="PANTHER" id="PTHR34704:SF1">
    <property type="entry name" value="ATPASE"/>
    <property type="match status" value="1"/>
</dbReference>
<sequence length="523" mass="57423">MVNVDVSNSALQRFGRESIRRTFIISCLIIEGVLVDKPAEMFDRDYEWSELTRFVRYPGAEATLGVVSGRRRQGKTFLLDAICRAAGGFYFAATEATEAESLHQFGAALARHLGEPVPRRFARWDEAVETLMTVAGSGPTPVVIDEFPYLVKASPQLPSLIQRALGPQGRRQGGAVRLLLCGSALSFMGALLAGTAPLRGRASLELVVPTLDYRQARDFWGISDPALALLVNAVVGGTPAYRREFTLGDVPGGIDDFGPWVVRNVLNPGRPLFREARFLLAEEPELRDTALYHGVLSAVADGNHTRGGIAGYLGRKSTDLSHALTALEDVGMIAREADAFHGKRSAYRITEPILGFYHAIMRPEWTDLERPGYAEQVWERSQAAFRSKVLGPHFEHLARVWTRWHAGPETLGGLRTRVASGVLPDPAAKTGHELDVVVFGRTEDGREAILAIGEAKYGDVVGQGHLERLERLRELLVRRDDRARSGVRLLLFSAAGFVPGLQEIAQGRDDLQLVGLDRLYEGS</sequence>
<dbReference type="Gene3D" id="3.40.50.300">
    <property type="entry name" value="P-loop containing nucleotide triphosphate hydrolases"/>
    <property type="match status" value="1"/>
</dbReference>
<dbReference type="SUPFAM" id="SSF52540">
    <property type="entry name" value="P-loop containing nucleoside triphosphate hydrolases"/>
    <property type="match status" value="1"/>
</dbReference>
<reference evidence="1 2" key="1">
    <citation type="journal article" date="2016" name="Genome Announc.">
        <title>Draft Genome Sequence of Planomonospora sphaerica JCM9374, a Rare Actinomycete.</title>
        <authorList>
            <person name="Dohra H."/>
            <person name="Suzuki T."/>
            <person name="Inoue Y."/>
            <person name="Kodani S."/>
        </authorList>
    </citation>
    <scope>NUCLEOTIDE SEQUENCE [LARGE SCALE GENOMIC DNA]</scope>
    <source>
        <strain evidence="1 2">JCM 9374</strain>
    </source>
</reference>
<accession>A0A171CZR2</accession>
<evidence type="ECO:0000313" key="2">
    <source>
        <dbReference type="Proteomes" id="UP000077701"/>
    </source>
</evidence>
<dbReference type="SUPFAM" id="SSF46785">
    <property type="entry name" value="Winged helix' DNA-binding domain"/>
    <property type="match status" value="1"/>
</dbReference>
<dbReference type="InterPro" id="IPR027417">
    <property type="entry name" value="P-loop_NTPase"/>
</dbReference>
<dbReference type="InterPro" id="IPR036390">
    <property type="entry name" value="WH_DNA-bd_sf"/>
</dbReference>
<comment type="caution">
    <text evidence="1">The sequence shown here is derived from an EMBL/GenBank/DDBJ whole genome shotgun (WGS) entry which is preliminary data.</text>
</comment>
<keyword evidence="2" id="KW-1185">Reference proteome</keyword>
<dbReference type="Proteomes" id="UP000077701">
    <property type="component" value="Unassembled WGS sequence"/>
</dbReference>
<gene>
    <name evidence="1" type="ORF">PS9374_03127</name>
</gene>
<dbReference type="STRING" id="161355.PS9374_03127"/>